<keyword evidence="1" id="KW-0472">Membrane</keyword>
<protein>
    <submittedName>
        <fullName evidence="2">Uncharacterized protein</fullName>
    </submittedName>
</protein>
<organism evidence="2 3">
    <name type="scientific">Anaerorhabdus furcosa</name>
    <dbReference type="NCBI Taxonomy" id="118967"/>
    <lineage>
        <taxon>Bacteria</taxon>
        <taxon>Bacillati</taxon>
        <taxon>Bacillota</taxon>
        <taxon>Erysipelotrichia</taxon>
        <taxon>Erysipelotrichales</taxon>
        <taxon>Erysipelotrichaceae</taxon>
        <taxon>Anaerorhabdus</taxon>
    </lineage>
</organism>
<feature type="transmembrane region" description="Helical" evidence="1">
    <location>
        <begin position="198"/>
        <end position="219"/>
    </location>
</feature>
<feature type="transmembrane region" description="Helical" evidence="1">
    <location>
        <begin position="121"/>
        <end position="140"/>
    </location>
</feature>
<feature type="transmembrane region" description="Helical" evidence="1">
    <location>
        <begin position="90"/>
        <end position="109"/>
    </location>
</feature>
<reference evidence="3" key="1">
    <citation type="submission" date="2017-02" db="EMBL/GenBank/DDBJ databases">
        <authorList>
            <person name="Varghese N."/>
            <person name="Submissions S."/>
        </authorList>
    </citation>
    <scope>NUCLEOTIDE SEQUENCE [LARGE SCALE GENOMIC DNA]</scope>
    <source>
        <strain evidence="3">ATCC 25662</strain>
    </source>
</reference>
<feature type="transmembrane region" description="Helical" evidence="1">
    <location>
        <begin position="170"/>
        <end position="192"/>
    </location>
</feature>
<proteinExistence type="predicted"/>
<evidence type="ECO:0000313" key="2">
    <source>
        <dbReference type="EMBL" id="SJZ89997.1"/>
    </source>
</evidence>
<keyword evidence="3" id="KW-1185">Reference proteome</keyword>
<dbReference type="EMBL" id="FUWY01000006">
    <property type="protein sequence ID" value="SJZ89997.1"/>
    <property type="molecule type" value="Genomic_DNA"/>
</dbReference>
<evidence type="ECO:0000256" key="1">
    <source>
        <dbReference type="SAM" id="Phobius"/>
    </source>
</evidence>
<name>A0A1T4PF88_9FIRM</name>
<keyword evidence="1" id="KW-0812">Transmembrane</keyword>
<dbReference type="NCBIfam" id="NF038403">
    <property type="entry name" value="perm_prefix_1"/>
    <property type="match status" value="1"/>
</dbReference>
<accession>A0A1T4PF88</accession>
<dbReference type="AlphaFoldDB" id="A0A1T4PF88"/>
<evidence type="ECO:0000313" key="3">
    <source>
        <dbReference type="Proteomes" id="UP000243297"/>
    </source>
</evidence>
<sequence length="224" mass="25334">MNSKIKNYVDVVFKDVPRSKKAIELKEEIASNLNERFEDYLKEGKSETESYGLAVANMGDIDEMIREVMPNEDFVKEANTYRRRNARNTAIGVCLYILGAAALILFSIIGEQVGMDDLGGALGVIVLLVLAAIATSLIVYSHMSTPKEYKDYEDSQEQELKSMKPKDRKIFEAISSIYWLIVTAVYLLISFLTHAWGITWIIWVISGIMHQIIVVIFQLKGTNE</sequence>
<dbReference type="OrthoDB" id="362167at2"/>
<dbReference type="STRING" id="118967.SAMN02745191_1977"/>
<gene>
    <name evidence="2" type="ORF">SAMN02745191_1977</name>
</gene>
<dbReference type="InterPro" id="IPR047928">
    <property type="entry name" value="Perm_prefix_1"/>
</dbReference>
<dbReference type="RefSeq" id="WP_078712380.1">
    <property type="nucleotide sequence ID" value="NZ_FUWY01000006.1"/>
</dbReference>
<keyword evidence="1" id="KW-1133">Transmembrane helix</keyword>
<dbReference type="Proteomes" id="UP000243297">
    <property type="component" value="Unassembled WGS sequence"/>
</dbReference>